<organism evidence="5">
    <name type="scientific">Arnebia euchroma</name>
    <name type="common">Pink arnebia</name>
    <name type="synonym">Lithospermum euchromon</name>
    <dbReference type="NCBI Taxonomy" id="373122"/>
    <lineage>
        <taxon>Eukaryota</taxon>
        <taxon>Viridiplantae</taxon>
        <taxon>Streptophyta</taxon>
        <taxon>Embryophyta</taxon>
        <taxon>Tracheophyta</taxon>
        <taxon>Spermatophyta</taxon>
        <taxon>Magnoliopsida</taxon>
        <taxon>eudicotyledons</taxon>
        <taxon>Gunneridae</taxon>
        <taxon>Pentapetalae</taxon>
        <taxon>asterids</taxon>
        <taxon>lamiids</taxon>
        <taxon>Boraginales</taxon>
        <taxon>Boraginaceae</taxon>
        <taxon>Boraginoideae</taxon>
        <taxon>Lithospermeae</taxon>
        <taxon>Arnebia</taxon>
    </lineage>
</organism>
<dbReference type="Pfam" id="PF00201">
    <property type="entry name" value="UDPGT"/>
    <property type="match status" value="1"/>
</dbReference>
<evidence type="ECO:0000256" key="2">
    <source>
        <dbReference type="ARBA" id="ARBA00022679"/>
    </source>
</evidence>
<dbReference type="SUPFAM" id="SSF53756">
    <property type="entry name" value="UDP-Glycosyltransferase/glycogen phosphorylase"/>
    <property type="match status" value="1"/>
</dbReference>
<reference evidence="5" key="2">
    <citation type="journal article" date="2021" name="Zhongguo Zhong Yao Za Zhi">
        <title>[Cloning and functional analysis of caffeic acid and rosmarinic acid glycosyltransferases from Arnebia euchroma].</title>
        <authorList>
            <person name="Wang R.S."/>
            <person name="Wang S."/>
            <person name="Liang J.W."/>
            <person name="Li T."/>
            <person name="Zhou L."/>
            <person name="Zhan Z.L."/>
            <person name="Wan X.F."/>
            <person name="Kang C.Z."/>
            <person name="Guo L.P."/>
        </authorList>
    </citation>
    <scope>NUCLEOTIDE SEQUENCE</scope>
    <source>
        <strain evidence="5">AeUGT_10</strain>
    </source>
</reference>
<dbReference type="Gene3D" id="3.40.50.2000">
    <property type="entry name" value="Glycogen Phosphorylase B"/>
    <property type="match status" value="2"/>
</dbReference>
<accession>A0A899K157</accession>
<dbReference type="EC" id="2.4.1.-" evidence="4"/>
<evidence type="ECO:0000256" key="1">
    <source>
        <dbReference type="ARBA" id="ARBA00009995"/>
    </source>
</evidence>
<dbReference type="GO" id="GO:0035251">
    <property type="term" value="F:UDP-glucosyltransferase activity"/>
    <property type="evidence" value="ECO:0007669"/>
    <property type="project" value="InterPro"/>
</dbReference>
<dbReference type="InterPro" id="IPR050481">
    <property type="entry name" value="UDP-glycosyltransf_plant"/>
</dbReference>
<evidence type="ECO:0000256" key="3">
    <source>
        <dbReference type="RuleBase" id="RU003718"/>
    </source>
</evidence>
<dbReference type="AlphaFoldDB" id="A0A899K157"/>
<evidence type="ECO:0000313" key="5">
    <source>
        <dbReference type="EMBL" id="QSM19618.1"/>
    </source>
</evidence>
<keyword evidence="2 3" id="KW-0808">Transferase</keyword>
<reference evidence="5" key="1">
    <citation type="submission" date="2020-06" db="EMBL/GenBank/DDBJ databases">
        <authorList>
            <person name="Cordes E.H."/>
            <person name="Lee P."/>
            <person name="Wang R."/>
            <person name="Huang N."/>
            <person name="Shaffer C.D."/>
            <person name="Weston-Hafer K.A."/>
            <person name="Garlena R.A."/>
            <person name="Russell D.A."/>
            <person name="Pope W.H."/>
            <person name="Jacobs-Sera D."/>
            <person name="Hatfull G.F."/>
        </authorList>
    </citation>
    <scope>NUCLEOTIDE SEQUENCE</scope>
    <source>
        <strain evidence="5">AeUGT_10</strain>
    </source>
</reference>
<sequence>MTTIMGQKTQLVFIPTPARGHLIASVDMAKMLINRDANLSITILLIKRPNYPALDSFLNSLATLHIPHLNFVQLPSAEPTAPLSFNIFMSKLVDNHKDPVRDFVNGFLKSQGETKLAGFVIDMFCTGMIAVADEFGLPTYVFSTSGTAMLGLIFHLQNLRDEFNQDITRFKDSDQEADLSVSTYINKVPAKVLPSPAIDKDGSNHFLNHAKGIKGTRGILVNSFLELESHAVKSLFEDDNVPPIYPVGPILNVQEESGGDENEKNREILKWLDDQPDSSVVFLCFGTIGCFEAEQVKEIAHALEGSGYRFLWSLRQPPPKGVTGIPEEYENPQQVLPEGFLKRTAGVGKIIGWAPQLAVLSHSAVGGFVSHCGWNSTLESVWCGVPMAAWPQYAEQQMNAFQLVEDLELAVEIQMDYRMGSSSLVKAQEIETKVKQLMDPNSEMRFKVKAMKEKSRMALMEGGSSYNFLDGFLQDIKKNIS</sequence>
<comment type="similarity">
    <text evidence="1 3">Belongs to the UDP-glycosyltransferase family.</text>
</comment>
<protein>
    <recommendedName>
        <fullName evidence="4">Glycosyltransferase</fullName>
        <ecNumber evidence="4">2.4.1.-</ecNumber>
    </recommendedName>
</protein>
<dbReference type="InterPro" id="IPR002213">
    <property type="entry name" value="UDP_glucos_trans"/>
</dbReference>
<keyword evidence="3" id="KW-0328">Glycosyltransferase</keyword>
<dbReference type="EMBL" id="MT571514">
    <property type="protein sequence ID" value="QSM19618.1"/>
    <property type="molecule type" value="mRNA"/>
</dbReference>
<evidence type="ECO:0000256" key="4">
    <source>
        <dbReference type="RuleBase" id="RU362057"/>
    </source>
</evidence>
<dbReference type="FunFam" id="3.40.50.2000:FF:000056">
    <property type="entry name" value="Glycosyltransferase"/>
    <property type="match status" value="1"/>
</dbReference>
<dbReference type="PANTHER" id="PTHR48048:SF88">
    <property type="entry name" value="GLYCOSYLTRANSFERASE"/>
    <property type="match status" value="1"/>
</dbReference>
<dbReference type="CDD" id="cd03784">
    <property type="entry name" value="GT1_Gtf-like"/>
    <property type="match status" value="1"/>
</dbReference>
<dbReference type="PANTHER" id="PTHR48048">
    <property type="entry name" value="GLYCOSYLTRANSFERASE"/>
    <property type="match status" value="1"/>
</dbReference>
<name>A0A899K157_ARNEU</name>
<proteinExistence type="evidence at transcript level"/>
<dbReference type="PROSITE" id="PS00375">
    <property type="entry name" value="UDPGT"/>
    <property type="match status" value="1"/>
</dbReference>
<dbReference type="InterPro" id="IPR035595">
    <property type="entry name" value="UDP_glycos_trans_CS"/>
</dbReference>